<dbReference type="InterPro" id="IPR032710">
    <property type="entry name" value="NTF2-like_dom_sf"/>
</dbReference>
<gene>
    <name evidence="2" type="ORF">P4826_00765</name>
</gene>
<dbReference type="Proteomes" id="UP001303211">
    <property type="component" value="Chromosome"/>
</dbReference>
<evidence type="ECO:0000256" key="1">
    <source>
        <dbReference type="SAM" id="MobiDB-lite"/>
    </source>
</evidence>
<name>A0ABZ0J4S1_9BURK</name>
<sequence length="97" mass="10891">MSDVAEEQVVLAFAKAWNRLEPDGFLALLAPGARYTSQWVFEELVGAAAISDYLRRKMHTVRARGVNDPDSRVRVEIGRTSHGEDGRPCFDDARSER</sequence>
<reference evidence="2 3" key="1">
    <citation type="submission" date="2023-03" db="EMBL/GenBank/DDBJ databases">
        <title>Diaphorobacter basophil sp. nov., isolated from a sewage-treatment plant.</title>
        <authorList>
            <person name="Yang K."/>
        </authorList>
    </citation>
    <scope>NUCLEOTIDE SEQUENCE [LARGE SCALE GENOMIC DNA]</scope>
    <source>
        <strain evidence="2 3">Y-1</strain>
    </source>
</reference>
<proteinExistence type="predicted"/>
<dbReference type="RefSeq" id="WP_317702114.1">
    <property type="nucleotide sequence ID" value="NZ_CP136921.1"/>
</dbReference>
<organism evidence="2 3">
    <name type="scientific">Diaphorobacter limosus</name>
    <dbReference type="NCBI Taxonomy" id="3036128"/>
    <lineage>
        <taxon>Bacteria</taxon>
        <taxon>Pseudomonadati</taxon>
        <taxon>Pseudomonadota</taxon>
        <taxon>Betaproteobacteria</taxon>
        <taxon>Burkholderiales</taxon>
        <taxon>Comamonadaceae</taxon>
        <taxon>Diaphorobacter</taxon>
    </lineage>
</organism>
<feature type="region of interest" description="Disordered" evidence="1">
    <location>
        <begin position="76"/>
        <end position="97"/>
    </location>
</feature>
<accession>A0ABZ0J4S1</accession>
<dbReference type="EMBL" id="CP136921">
    <property type="protein sequence ID" value="WOO32694.1"/>
    <property type="molecule type" value="Genomic_DNA"/>
</dbReference>
<evidence type="ECO:0000313" key="3">
    <source>
        <dbReference type="Proteomes" id="UP001303211"/>
    </source>
</evidence>
<evidence type="ECO:0000313" key="2">
    <source>
        <dbReference type="EMBL" id="WOO32694.1"/>
    </source>
</evidence>
<protein>
    <submittedName>
        <fullName evidence="2">Nuclear transport factor 2 family protein</fullName>
    </submittedName>
</protein>
<dbReference type="SUPFAM" id="SSF54427">
    <property type="entry name" value="NTF2-like"/>
    <property type="match status" value="1"/>
</dbReference>
<dbReference type="Gene3D" id="3.10.450.50">
    <property type="match status" value="1"/>
</dbReference>
<keyword evidence="3" id="KW-1185">Reference proteome</keyword>